<dbReference type="Pfam" id="PF13537">
    <property type="entry name" value="GATase_7"/>
    <property type="match status" value="1"/>
</dbReference>
<dbReference type="InterPro" id="IPR014729">
    <property type="entry name" value="Rossmann-like_a/b/a_fold"/>
</dbReference>
<keyword evidence="4 9" id="KW-0547">Nucleotide-binding</keyword>
<dbReference type="NCBIfam" id="TIGR01536">
    <property type="entry name" value="asn_synth_AEB"/>
    <property type="match status" value="1"/>
</dbReference>
<evidence type="ECO:0000256" key="2">
    <source>
        <dbReference type="ARBA" id="ARBA00005752"/>
    </source>
</evidence>
<keyword evidence="5 9" id="KW-0067">ATP-binding</keyword>
<evidence type="ECO:0000313" key="12">
    <source>
        <dbReference type="Proteomes" id="UP000323164"/>
    </source>
</evidence>
<name>A0A5D8YEG4_9GAMM</name>
<dbReference type="GO" id="GO:0004066">
    <property type="term" value="F:asparagine synthase (glutamine-hydrolyzing) activity"/>
    <property type="evidence" value="ECO:0007669"/>
    <property type="project" value="UniProtKB-EC"/>
</dbReference>
<feature type="non-terminal residue" evidence="11">
    <location>
        <position position="429"/>
    </location>
</feature>
<gene>
    <name evidence="11" type="primary">asnB</name>
    <name evidence="11" type="ORF">FW784_13700</name>
</gene>
<dbReference type="CDD" id="cd01991">
    <property type="entry name" value="Asn_synthase_B_C"/>
    <property type="match status" value="1"/>
</dbReference>
<evidence type="ECO:0000256" key="5">
    <source>
        <dbReference type="ARBA" id="ARBA00022840"/>
    </source>
</evidence>
<dbReference type="InterPro" id="IPR017932">
    <property type="entry name" value="GATase_2_dom"/>
</dbReference>
<evidence type="ECO:0000313" key="11">
    <source>
        <dbReference type="EMBL" id="TZF81148.1"/>
    </source>
</evidence>
<dbReference type="OrthoDB" id="9763290at2"/>
<keyword evidence="11" id="KW-0436">Ligase</keyword>
<dbReference type="Proteomes" id="UP000323164">
    <property type="component" value="Unassembled WGS sequence"/>
</dbReference>
<evidence type="ECO:0000256" key="3">
    <source>
        <dbReference type="ARBA" id="ARBA00012737"/>
    </source>
</evidence>
<keyword evidence="12" id="KW-1185">Reference proteome</keyword>
<protein>
    <recommendedName>
        <fullName evidence="3">asparagine synthase (glutamine-hydrolyzing)</fullName>
        <ecNumber evidence="3">6.3.5.4</ecNumber>
    </recommendedName>
</protein>
<evidence type="ECO:0000256" key="6">
    <source>
        <dbReference type="ARBA" id="ARBA00022962"/>
    </source>
</evidence>
<organism evidence="11 12">
    <name type="scientific">Cognatilysobacter lacus</name>
    <dbReference type="NCBI Taxonomy" id="1643323"/>
    <lineage>
        <taxon>Bacteria</taxon>
        <taxon>Pseudomonadati</taxon>
        <taxon>Pseudomonadota</taxon>
        <taxon>Gammaproteobacteria</taxon>
        <taxon>Lysobacterales</taxon>
        <taxon>Lysobacteraceae</taxon>
        <taxon>Cognatilysobacter</taxon>
    </lineage>
</organism>
<evidence type="ECO:0000256" key="1">
    <source>
        <dbReference type="ARBA" id="ARBA00005187"/>
    </source>
</evidence>
<dbReference type="GO" id="GO:0005829">
    <property type="term" value="C:cytosol"/>
    <property type="evidence" value="ECO:0007669"/>
    <property type="project" value="TreeGrafter"/>
</dbReference>
<evidence type="ECO:0000256" key="8">
    <source>
        <dbReference type="PIRSR" id="PIRSR001589-1"/>
    </source>
</evidence>
<evidence type="ECO:0000256" key="7">
    <source>
        <dbReference type="ARBA" id="ARBA00048741"/>
    </source>
</evidence>
<feature type="binding site" evidence="9">
    <location>
        <position position="326"/>
    </location>
    <ligand>
        <name>ATP</name>
        <dbReference type="ChEBI" id="CHEBI:30616"/>
    </ligand>
</feature>
<feature type="binding site" evidence="9">
    <location>
        <position position="137"/>
    </location>
    <ligand>
        <name>L-glutamine</name>
        <dbReference type="ChEBI" id="CHEBI:58359"/>
    </ligand>
</feature>
<evidence type="ECO:0000256" key="4">
    <source>
        <dbReference type="ARBA" id="ARBA00022741"/>
    </source>
</evidence>
<dbReference type="InterPro" id="IPR029055">
    <property type="entry name" value="Ntn_hydrolases_N"/>
</dbReference>
<dbReference type="PANTHER" id="PTHR43284">
    <property type="entry name" value="ASPARAGINE SYNTHETASE (GLUTAMINE-HYDROLYZING)"/>
    <property type="match status" value="1"/>
</dbReference>
<dbReference type="Pfam" id="PF00733">
    <property type="entry name" value="Asn_synthase"/>
    <property type="match status" value="1"/>
</dbReference>
<keyword evidence="6 8" id="KW-0315">Glutamine amidotransferase</keyword>
<reference evidence="11 12" key="1">
    <citation type="submission" date="2019-08" db="EMBL/GenBank/DDBJ databases">
        <title>Draft genome sequence of Lysobacter sp. UKS-15.</title>
        <authorList>
            <person name="Im W.-T."/>
        </authorList>
    </citation>
    <scope>NUCLEOTIDE SEQUENCE [LARGE SCALE GENOMIC DNA]</scope>
    <source>
        <strain evidence="11 12">UKS-15</strain>
    </source>
</reference>
<accession>A0A5D8YEG4</accession>
<dbReference type="SUPFAM" id="SSF52402">
    <property type="entry name" value="Adenine nucleotide alpha hydrolases-like"/>
    <property type="match status" value="1"/>
</dbReference>
<comment type="caution">
    <text evidence="11">The sequence shown here is derived from an EMBL/GenBank/DDBJ whole genome shotgun (WGS) entry which is preliminary data.</text>
</comment>
<dbReference type="AlphaFoldDB" id="A0A5D8YEG4"/>
<dbReference type="InterPro" id="IPR001962">
    <property type="entry name" value="Asn_synthase"/>
</dbReference>
<dbReference type="SUPFAM" id="SSF56235">
    <property type="entry name" value="N-terminal nucleophile aminohydrolases (Ntn hydrolases)"/>
    <property type="match status" value="1"/>
</dbReference>
<evidence type="ECO:0000259" key="10">
    <source>
        <dbReference type="PROSITE" id="PS51278"/>
    </source>
</evidence>
<comment type="pathway">
    <text evidence="1">Amino-acid biosynthesis; L-asparagine biosynthesis; L-asparagine from L-aspartate (L-Gln route): step 1/1.</text>
</comment>
<feature type="domain" description="Glutamine amidotransferase type-2" evidence="10">
    <location>
        <begin position="39"/>
        <end position="250"/>
    </location>
</feature>
<dbReference type="Gene3D" id="3.60.20.10">
    <property type="entry name" value="Glutamine Phosphoribosylpyrophosphate, subunit 1, domain 1"/>
    <property type="match status" value="1"/>
</dbReference>
<feature type="active site" description="For GATase activity" evidence="8">
    <location>
        <position position="39"/>
    </location>
</feature>
<proteinExistence type="inferred from homology"/>
<evidence type="ECO:0000256" key="9">
    <source>
        <dbReference type="PIRSR" id="PIRSR001589-2"/>
    </source>
</evidence>
<dbReference type="PANTHER" id="PTHR43284:SF1">
    <property type="entry name" value="ASPARAGINE SYNTHETASE"/>
    <property type="match status" value="1"/>
</dbReference>
<dbReference type="InterPro" id="IPR006426">
    <property type="entry name" value="Asn_synth_AEB"/>
</dbReference>
<dbReference type="PIRSF" id="PIRSF001589">
    <property type="entry name" value="Asn_synthetase_glu-h"/>
    <property type="match status" value="1"/>
</dbReference>
<dbReference type="InterPro" id="IPR033738">
    <property type="entry name" value="AsnB_N"/>
</dbReference>
<sequence length="429" mass="45805">MVRARRAARRLPAAPRTRRICRARRVADVGTAVRGARMCGIGGVFSTDELPDVLLARMQDGLRHRGPDGEGRWRDPCGTAGLVHARLAIIDLTDGGAQPMRSADGRYVLVFNGEIYNYRALRAELEAGGARFSTESDTEVLLTLAAAHGIEGLRRLRGMFALALWDTHARRGLLARDGFGIKPLYYANTASGLLFASELRTLLATGAVDFRLDPVALGDFFATGSVPEPASLVEGVAVLPPGHTLSWEGGRATLERFWSVHFPPPTVSARSEAICLTRAALEDSITAHFVSDVPVGLFLSGGIDSTALLSLAARAGHASGMDTFSIAVDQASHDEAGVAAASARRFGSRHHVLRLDGGSAADSLDSFLDSMDVPSVDGFNTWTVSRFARSQGMKVVLSGLGGDEMFGGYPSFRNVPRLRALVSAARRLP</sequence>
<dbReference type="GO" id="GO:0005524">
    <property type="term" value="F:ATP binding"/>
    <property type="evidence" value="ECO:0007669"/>
    <property type="project" value="UniProtKB-KW"/>
</dbReference>
<dbReference type="GO" id="GO:0006529">
    <property type="term" value="P:asparagine biosynthetic process"/>
    <property type="evidence" value="ECO:0007669"/>
    <property type="project" value="UniProtKB-KW"/>
</dbReference>
<dbReference type="EC" id="6.3.5.4" evidence="3"/>
<comment type="similarity">
    <text evidence="2">Belongs to the asparagine synthetase family.</text>
</comment>
<dbReference type="EMBL" id="VTRV01000244">
    <property type="protein sequence ID" value="TZF81148.1"/>
    <property type="molecule type" value="Genomic_DNA"/>
</dbReference>
<dbReference type="CDD" id="cd00712">
    <property type="entry name" value="AsnB"/>
    <property type="match status" value="1"/>
</dbReference>
<dbReference type="InterPro" id="IPR051786">
    <property type="entry name" value="ASN_synthetase/amidase"/>
</dbReference>
<keyword evidence="8" id="KW-0061">Asparagine biosynthesis</keyword>
<feature type="binding site" evidence="9">
    <location>
        <begin position="398"/>
        <end position="399"/>
    </location>
    <ligand>
        <name>ATP</name>
        <dbReference type="ChEBI" id="CHEBI:30616"/>
    </ligand>
</feature>
<comment type="catalytic activity">
    <reaction evidence="7">
        <text>L-aspartate + L-glutamine + ATP + H2O = L-asparagine + L-glutamate + AMP + diphosphate + H(+)</text>
        <dbReference type="Rhea" id="RHEA:12228"/>
        <dbReference type="ChEBI" id="CHEBI:15377"/>
        <dbReference type="ChEBI" id="CHEBI:15378"/>
        <dbReference type="ChEBI" id="CHEBI:29985"/>
        <dbReference type="ChEBI" id="CHEBI:29991"/>
        <dbReference type="ChEBI" id="CHEBI:30616"/>
        <dbReference type="ChEBI" id="CHEBI:33019"/>
        <dbReference type="ChEBI" id="CHEBI:58048"/>
        <dbReference type="ChEBI" id="CHEBI:58359"/>
        <dbReference type="ChEBI" id="CHEBI:456215"/>
        <dbReference type="EC" id="6.3.5.4"/>
    </reaction>
</comment>
<dbReference type="PROSITE" id="PS51278">
    <property type="entry name" value="GATASE_TYPE_2"/>
    <property type="match status" value="1"/>
</dbReference>
<keyword evidence="8" id="KW-0028">Amino-acid biosynthesis</keyword>
<dbReference type="Gene3D" id="3.40.50.620">
    <property type="entry name" value="HUPs"/>
    <property type="match status" value="1"/>
</dbReference>